<evidence type="ECO:0000313" key="2">
    <source>
        <dbReference type="Proteomes" id="UP000503096"/>
    </source>
</evidence>
<dbReference type="Gene3D" id="3.60.21.10">
    <property type="match status" value="1"/>
</dbReference>
<dbReference type="InterPro" id="IPR029052">
    <property type="entry name" value="Metallo-depent_PP-like"/>
</dbReference>
<dbReference type="KEGG" id="upl:DSM104440_03480"/>
<sequence>MTPGRDCPLSYRYSPRSFARDPDIVAGTILVVGGLYGNVEALEAVLALAAKDDAAIVFNGDFHWFDTDPADYDRIGRSVLGHFAIRGNVETELADDDSGAGCGCGYPEEVDDGDVDRSNVIHAKLLETARRFPELRASQRALPMNLTARVGRASVGIVHGDASSLAGWNFAHDRLDDPKQRRWLEGAFAESGMDVFASSHTCLPACREFAFGATRGIVINNGAAGMPNFAGTRHGIVTRISTRPSPVPSLYGTECHGTFVDALALDFDAQAFERRFLASWPEGSPAHVSYYRRITRGPRFSLAQAAPLRTEISGVRLDLNKFWG</sequence>
<evidence type="ECO:0008006" key="3">
    <source>
        <dbReference type="Google" id="ProtNLM"/>
    </source>
</evidence>
<dbReference type="RefSeq" id="WP_171164936.1">
    <property type="nucleotide sequence ID" value="NZ_CP053073.1"/>
</dbReference>
<reference evidence="1 2" key="1">
    <citation type="submission" date="2020-04" db="EMBL/GenBank/DDBJ databases">
        <title>Usitatibacter rugosus gen. nov., sp. nov. and Usitatibacter palustris sp. nov., novel members of Usitatibacteraceae fam. nov. within the order Nitrosomonadales isolated from soil.</title>
        <authorList>
            <person name="Huber K.J."/>
            <person name="Neumann-Schaal M."/>
            <person name="Geppert A."/>
            <person name="Luckner M."/>
            <person name="Wanner G."/>
            <person name="Overmann J."/>
        </authorList>
    </citation>
    <scope>NUCLEOTIDE SEQUENCE [LARGE SCALE GENOMIC DNA]</scope>
    <source>
        <strain evidence="1 2">Swamp67</strain>
    </source>
</reference>
<proteinExistence type="predicted"/>
<dbReference type="Proteomes" id="UP000503096">
    <property type="component" value="Chromosome"/>
</dbReference>
<evidence type="ECO:0000313" key="1">
    <source>
        <dbReference type="EMBL" id="QJR16645.1"/>
    </source>
</evidence>
<dbReference type="InParanoid" id="A0A6M4HC56"/>
<gene>
    <name evidence="1" type="ORF">DSM104440_03480</name>
</gene>
<protein>
    <recommendedName>
        <fullName evidence="3">Calcineurin-like phosphoesterase superfamily domain-containing protein</fullName>
    </recommendedName>
</protein>
<name>A0A6M4HC56_9PROT</name>
<organism evidence="1 2">
    <name type="scientific">Usitatibacter palustris</name>
    <dbReference type="NCBI Taxonomy" id="2732487"/>
    <lineage>
        <taxon>Bacteria</taxon>
        <taxon>Pseudomonadati</taxon>
        <taxon>Pseudomonadota</taxon>
        <taxon>Betaproteobacteria</taxon>
        <taxon>Nitrosomonadales</taxon>
        <taxon>Usitatibacteraceae</taxon>
        <taxon>Usitatibacter</taxon>
    </lineage>
</organism>
<accession>A0A6M4HC56</accession>
<dbReference type="EMBL" id="CP053073">
    <property type="protein sequence ID" value="QJR16645.1"/>
    <property type="molecule type" value="Genomic_DNA"/>
</dbReference>
<keyword evidence="2" id="KW-1185">Reference proteome</keyword>
<dbReference type="SUPFAM" id="SSF56300">
    <property type="entry name" value="Metallo-dependent phosphatases"/>
    <property type="match status" value="1"/>
</dbReference>
<dbReference type="AlphaFoldDB" id="A0A6M4HC56"/>